<dbReference type="InterPro" id="IPR006686">
    <property type="entry name" value="MscS_channel_CS"/>
</dbReference>
<dbReference type="Gene3D" id="1.10.287.1260">
    <property type="match status" value="1"/>
</dbReference>
<organism evidence="9 10">
    <name type="scientific">Mucilaginibacter auburnensis</name>
    <dbReference type="NCBI Taxonomy" id="1457233"/>
    <lineage>
        <taxon>Bacteria</taxon>
        <taxon>Pseudomonadati</taxon>
        <taxon>Bacteroidota</taxon>
        <taxon>Sphingobacteriia</taxon>
        <taxon>Sphingobacteriales</taxon>
        <taxon>Sphingobacteriaceae</taxon>
        <taxon>Mucilaginibacter</taxon>
    </lineage>
</organism>
<dbReference type="InterPro" id="IPR045275">
    <property type="entry name" value="MscS_archaea/bacteria_type"/>
</dbReference>
<name>A0A2H9VMH4_9SPHI</name>
<evidence type="ECO:0000256" key="5">
    <source>
        <dbReference type="ARBA" id="ARBA00022989"/>
    </source>
</evidence>
<comment type="subcellular location">
    <subcellularLocation>
        <location evidence="1">Cell membrane</location>
        <topology evidence="1">Multi-pass membrane protein</topology>
    </subcellularLocation>
</comment>
<dbReference type="InterPro" id="IPR023408">
    <property type="entry name" value="MscS_beta-dom_sf"/>
</dbReference>
<feature type="transmembrane region" description="Helical" evidence="7">
    <location>
        <begin position="92"/>
        <end position="124"/>
    </location>
</feature>
<dbReference type="SUPFAM" id="SSF50182">
    <property type="entry name" value="Sm-like ribonucleoproteins"/>
    <property type="match status" value="1"/>
</dbReference>
<feature type="domain" description="Mechanosensitive ion channel MscS" evidence="8">
    <location>
        <begin position="111"/>
        <end position="177"/>
    </location>
</feature>
<dbReference type="Proteomes" id="UP000242687">
    <property type="component" value="Unassembled WGS sequence"/>
</dbReference>
<evidence type="ECO:0000259" key="8">
    <source>
        <dbReference type="Pfam" id="PF00924"/>
    </source>
</evidence>
<dbReference type="AlphaFoldDB" id="A0A2H9VMH4"/>
<dbReference type="PANTHER" id="PTHR30221:SF1">
    <property type="entry name" value="SMALL-CONDUCTANCE MECHANOSENSITIVE CHANNEL"/>
    <property type="match status" value="1"/>
</dbReference>
<comment type="caution">
    <text evidence="9">The sequence shown here is derived from an EMBL/GenBank/DDBJ whole genome shotgun (WGS) entry which is preliminary data.</text>
</comment>
<keyword evidence="5 7" id="KW-1133">Transmembrane helix</keyword>
<evidence type="ECO:0000256" key="7">
    <source>
        <dbReference type="SAM" id="Phobius"/>
    </source>
</evidence>
<evidence type="ECO:0000256" key="2">
    <source>
        <dbReference type="ARBA" id="ARBA00008017"/>
    </source>
</evidence>
<evidence type="ECO:0000256" key="3">
    <source>
        <dbReference type="ARBA" id="ARBA00022475"/>
    </source>
</evidence>
<gene>
    <name evidence="9" type="ORF">CLV57_2675</name>
</gene>
<dbReference type="PROSITE" id="PS01246">
    <property type="entry name" value="UPF0003"/>
    <property type="match status" value="1"/>
</dbReference>
<dbReference type="GO" id="GO:0005886">
    <property type="term" value="C:plasma membrane"/>
    <property type="evidence" value="ECO:0007669"/>
    <property type="project" value="UniProtKB-SubCell"/>
</dbReference>
<dbReference type="RefSeq" id="WP_100341875.1">
    <property type="nucleotide sequence ID" value="NZ_PGFJ01000002.1"/>
</dbReference>
<dbReference type="PANTHER" id="PTHR30221">
    <property type="entry name" value="SMALL-CONDUCTANCE MECHANOSENSITIVE CHANNEL"/>
    <property type="match status" value="1"/>
</dbReference>
<dbReference type="Pfam" id="PF00924">
    <property type="entry name" value="MS_channel_2nd"/>
    <property type="match status" value="1"/>
</dbReference>
<dbReference type="EMBL" id="PGFJ01000002">
    <property type="protein sequence ID" value="PJJ79541.1"/>
    <property type="molecule type" value="Genomic_DNA"/>
</dbReference>
<dbReference type="Gene3D" id="2.30.30.60">
    <property type="match status" value="1"/>
</dbReference>
<dbReference type="OrthoDB" id="9809206at2"/>
<accession>A0A2H9VMH4</accession>
<keyword evidence="4 7" id="KW-0812">Transmembrane</keyword>
<feature type="transmembrane region" description="Helical" evidence="7">
    <location>
        <begin position="28"/>
        <end position="46"/>
    </location>
</feature>
<comment type="similarity">
    <text evidence="2">Belongs to the MscS (TC 1.A.23) family.</text>
</comment>
<evidence type="ECO:0000313" key="9">
    <source>
        <dbReference type="EMBL" id="PJJ79541.1"/>
    </source>
</evidence>
<evidence type="ECO:0000313" key="10">
    <source>
        <dbReference type="Proteomes" id="UP000242687"/>
    </source>
</evidence>
<feature type="transmembrane region" description="Helical" evidence="7">
    <location>
        <begin position="66"/>
        <end position="86"/>
    </location>
</feature>
<dbReference type="SUPFAM" id="SSF82689">
    <property type="entry name" value="Mechanosensitive channel protein MscS (YggB), C-terminal domain"/>
    <property type="match status" value="1"/>
</dbReference>
<reference evidence="9 10" key="1">
    <citation type="submission" date="2017-11" db="EMBL/GenBank/DDBJ databases">
        <title>Genomic Encyclopedia of Archaeal and Bacterial Type Strains, Phase II (KMG-II): From Individual Species to Whole Genera.</title>
        <authorList>
            <person name="Goeker M."/>
        </authorList>
    </citation>
    <scope>NUCLEOTIDE SEQUENCE [LARGE SCALE GENOMIC DNA]</scope>
    <source>
        <strain evidence="9 10">DSM 28175</strain>
    </source>
</reference>
<dbReference type="GO" id="GO:0008381">
    <property type="term" value="F:mechanosensitive monoatomic ion channel activity"/>
    <property type="evidence" value="ECO:0007669"/>
    <property type="project" value="InterPro"/>
</dbReference>
<protein>
    <submittedName>
        <fullName evidence="9">Small conductance mechanosensitive channel</fullName>
    </submittedName>
</protein>
<keyword evidence="3" id="KW-1003">Cell membrane</keyword>
<keyword evidence="10" id="KW-1185">Reference proteome</keyword>
<evidence type="ECO:0000256" key="1">
    <source>
        <dbReference type="ARBA" id="ARBA00004651"/>
    </source>
</evidence>
<dbReference type="InterPro" id="IPR006685">
    <property type="entry name" value="MscS_channel_2nd"/>
</dbReference>
<evidence type="ECO:0000256" key="4">
    <source>
        <dbReference type="ARBA" id="ARBA00022692"/>
    </source>
</evidence>
<dbReference type="InterPro" id="IPR010920">
    <property type="entry name" value="LSM_dom_sf"/>
</dbReference>
<proteinExistence type="inferred from homology"/>
<keyword evidence="6 7" id="KW-0472">Membrane</keyword>
<dbReference type="SUPFAM" id="SSF82861">
    <property type="entry name" value="Mechanosensitive channel protein MscS (YggB), transmembrane region"/>
    <property type="match status" value="1"/>
</dbReference>
<sequence>MAEKKETWTLDKLYDHAYDWVLNYGPRLLIGLVVLFIGLRVIAWIVNRSQQRMHQRDVDPSVKPFLLSLLGVALRILLVIGVMQIMGIQLTLFTAIVGAFGVAAGLALSGTLQNFASGILILLLKPFSVGDNIITQGQEGTVTSIQVFYTMITTFDNRLVIVPNSKLSNEVIINITRQGSRRLDINMKIPNAIDIREIKAVINKAIDVNTHVLATPERRIGIGELQNDGYLLSINVWVNSHGFQDTKLAVQEAVLQAVKDAGIKLPGM</sequence>
<evidence type="ECO:0000256" key="6">
    <source>
        <dbReference type="ARBA" id="ARBA00023136"/>
    </source>
</evidence>
<dbReference type="InterPro" id="IPR011066">
    <property type="entry name" value="MscS_channel_C_sf"/>
</dbReference>
<dbReference type="Gene3D" id="3.30.70.100">
    <property type="match status" value="1"/>
</dbReference>
<dbReference type="InterPro" id="IPR011014">
    <property type="entry name" value="MscS_channel_TM-2"/>
</dbReference>